<feature type="domain" description="Gram-positive cocci surface proteins LPxTG" evidence="9">
    <location>
        <begin position="2563"/>
        <end position="2597"/>
    </location>
</feature>
<feature type="compositionally biased region" description="Low complexity" evidence="7">
    <location>
        <begin position="67"/>
        <end position="90"/>
    </location>
</feature>
<feature type="compositionally biased region" description="Basic and acidic residues" evidence="7">
    <location>
        <begin position="1155"/>
        <end position="1164"/>
    </location>
</feature>
<keyword evidence="6" id="KW-0175">Coiled coil</keyword>
<feature type="signal peptide" evidence="8">
    <location>
        <begin position="1"/>
        <end position="35"/>
    </location>
</feature>
<dbReference type="InterPro" id="IPR026359">
    <property type="entry name" value="SasC/FmtB_aggreg_dom"/>
</dbReference>
<evidence type="ECO:0000256" key="4">
    <source>
        <dbReference type="ARBA" id="ARBA00022729"/>
    </source>
</evidence>
<dbReference type="InterPro" id="IPR019931">
    <property type="entry name" value="LPXTG_anchor"/>
</dbReference>
<evidence type="ECO:0000256" key="8">
    <source>
        <dbReference type="SAM" id="SignalP"/>
    </source>
</evidence>
<name>A0A3S7GXP8_STAHO</name>
<keyword evidence="2" id="KW-0134">Cell wall</keyword>
<organism evidence="10">
    <name type="scientific">Staphylococcus hominis</name>
    <dbReference type="NCBI Taxonomy" id="1290"/>
    <lineage>
        <taxon>Bacteria</taxon>
        <taxon>Bacillati</taxon>
        <taxon>Bacillota</taxon>
        <taxon>Bacilli</taxon>
        <taxon>Bacillales</taxon>
        <taxon>Staphylococcaceae</taxon>
        <taxon>Staphylococcus</taxon>
    </lineage>
</organism>
<feature type="coiled-coil region" evidence="6">
    <location>
        <begin position="1300"/>
        <end position="1349"/>
    </location>
</feature>
<keyword evidence="5" id="KW-0572">Peptidoglycan-anchor</keyword>
<evidence type="ECO:0000256" key="3">
    <source>
        <dbReference type="ARBA" id="ARBA00022525"/>
    </source>
</evidence>
<protein>
    <recommendedName>
        <fullName evidence="9">Gram-positive cocci surface proteins LPxTG domain-containing protein</fullName>
    </recommendedName>
</protein>
<sequence>MNLFKKQKFSIRKFSVGTFSTLIATLVFLSHPGHAATHDAETNTSAPQTNESATINKQNTNIEQPHNETTSANTSNSNENNRNNESNTSSDYSINREREEGTVNNVINSTENNTNHNEKVTTNDVVSNENNHETTNVNQPHRRGKRSVDNTPSTTNTDPMAVNEQNTGQIINGTFTDNSQGATIPTKNLESAMNEANTVPGWHVNSNDQTIIPLIWGPKSLPAYNPYIFDKTNNKIGVVLSKYNGNFNQVPGIADPTVGSIYQDVDVTPGSEIQLHYISSSMNNIWGVNGARVYIYDANNPSTLLYKGTPDILQNPIGNFVGVFQVPETVSRLRLRFESALNRSTDSTNGHRLLTGPNNFGGGVLADVTINSGAYLTATVNNTHYFAQSGSINADRVYQEIGFRIENRGHSSSNKTEYTIVLPEDVTYVSTKNATGKFNAATKELTVKIDRLEAGASKNISIGLSLPTDRPIEKEFLGHLTYVTDGINMNRLSDSKDFGRNNGDHYTRYGVHNEFVSVDSAMRQGDIVLDKQTITVKMYKQHLRDKVTEIEDDLANLDQNDNSPEVWEAMQVVLRKAKEVLAETDEMPISELKDQATINSIDLNLDKAHAKLSLDKVARTKRALFMGNDTATIEEKNAVIEQVNQALQSSYTAVDQSMTSNDVATNKDTGINEITMIDLTPTVKQAAIDELTERANAKKVEFDNNPDATVEEKEAAKATIDNLVSEATTNIMNETTNNGVAQQKTSSIDSVNAATITPIVRSNARTAIDNIASARKVEIDKDNNATLEEKNAAKTEIDNLVARAKADINSLNHNNEIEILKENKVNEISQVVAHPVKKNAAAQAIDQAAIAKKQEIDLIEDATIEEKEVAKAKVDKIVTEAKNNINQATTNSSVDDAQNEGITAINAVIPEVVKKSDARDTIDEVARIKKAAIDQTPDATVEEKEAAIAKIDQEVTKAKEQIHQALKNENVDTAKINGTNFINAIQPEITKKIKAREAIDEVARAKKEAIDRIQDATTEEKEAAKAKVDQAVTEAKGHINEAINNSGVDEAKTNGTTTINAIQPEVIKKSEARQAIDDAARAKKEAIDQTPGATTEEKEAAKAKVDQAVTEAKGHINEAINNSGVDEAKTNGTTTINAIQPEVIKKSEARQAIDDAARAKKEAIDQTPDATTEEKEAAKAKVDQAVTEAKAHINEAINNSGVDEAKTNGTNTINAIQPEITKKIKAREAIDEVARAKKEAIDRIQDATTEEKEAAKAKVDQAVTEAKGHINEAINNSGVDETKTNGTTTINAIQPEIIKKSEARQAIDDVAKAKKEAIDQTPDATTEEKEAAKAKVDQAVTEAKAHINEAITNSDVDEAKTNGTNTINAIQPDVLKKSEARQAIDNEVINKKTEIDNNVDATIEEKEAAKSKVDEAAVEAKNNINHTEINQAVDQAKEDGVTTVSHIQPNIVKKIAAKTAIDEVARIKKEAIDQTPGATTEEKEAAKSKVDEAATEARNNINRALSNNDVDQVVHNSTASINNIQPDIVKKEQAKRGIDTQAKIKKAIIDQTSDATTEEKEAAKSKVDEEVTKAKHSIDQAVTNSDVDQAKDRGTVAINNIQPEVVKKETAKTSIDQIALTRKNIIDQTPDATTEEKEVAKSKVDEEVTKAKRNINQAVTNNDVNQVEHNSTIAINNIQPNIIKKIAAKTLIDQVARAKKNNIDQTSNATIEEKEAAKQKVDEEVTKAKHSIDQAITNSDVDQAKDRGTVAINNIQPEVVKKETAKNAIDQIALTRKAIIDQTPDATTEEKEAAKSKVDEEVIKAKHGIDQAKTNNDVDQVEQNSTTMINNIQPTVVKKSEARQAIDDLAKLKKATIDLTQEATEEEKEAAKSKVDQALTEAKTHINEAENDDGVDNAKTKGINVINTIQLEIIKKVEAKHEIDQSAIAKKKIIDQTPDATEEEKEVAKQKVDEEATKAKDNIDQATTNDAVDQAKTTGNTEINNIQPEVVKKSLARQAIDEVAKVKKEKINQMLDATEEEKEAAKQKVDEEVIKAKNNINQATTNDGVNNAKTTGKNTIENIQPEVVKKAEARKAIDEAATLRKNLIDQDNSTTKEEKDIAKQKIDDEVNKAKRNVDQSINNSNVDHAQINGISAINNINAVALKKTQAKKSIDDEVTAKKAEIDSNHEATNEEKEMTKRKVDEAATKAKHNVDQSTTNDTVDQSTQIGISIISNIQPETIQKSLARQAIDDEATIKKAEIENNHNATKEEKDVARQKVDEEVIKAKNNIAQSTTNSDVEIAKESGKHAIDEIQPEIVKKSVAKQTIDELAKQKKAEIDQTPNATKEEKDAAKQKVEEAVMRAKKLLEGANTNSDVDQTTEQGKQSINSIQVEVIKKADALSKLEVELQKLKDKVSSDQTFTIDEKLFIKQKLDESYKKAEEKVNQAQTNKQVDNIKIHYLQEFNKIVLIDKVKLKAKAQIFDVANKRKAYIKGLTNISEYNRNKAYKQIDVYVMKALNKLVENVTTNDINELTRVTINEIEHVNVKQFENNFGLVNDNKVTFNNFNNKFNVNNNHSKLNTLPYTGENENSLLSLAEFTLLSGLLLLLKRRKKEDK</sequence>
<feature type="coiled-coil region" evidence="6">
    <location>
        <begin position="941"/>
        <end position="968"/>
    </location>
</feature>
<proteinExistence type="predicted"/>
<dbReference type="InterPro" id="IPR005877">
    <property type="entry name" value="YSIRK_signal_dom"/>
</dbReference>
<feature type="region of interest" description="Disordered" evidence="7">
    <location>
        <begin position="59"/>
        <end position="165"/>
    </location>
</feature>
<evidence type="ECO:0000256" key="2">
    <source>
        <dbReference type="ARBA" id="ARBA00022512"/>
    </source>
</evidence>
<feature type="coiled-coil region" evidence="6">
    <location>
        <begin position="2334"/>
        <end position="2438"/>
    </location>
</feature>
<accession>A0A3S7GXP8</accession>
<dbReference type="InterPro" id="IPR011439">
    <property type="entry name" value="DUF1542"/>
</dbReference>
<dbReference type="EMBL" id="CP014567">
    <property type="protein sequence ID" value="AVI07051.1"/>
    <property type="molecule type" value="Genomic_DNA"/>
</dbReference>
<dbReference type="NCBIfam" id="TIGR04263">
    <property type="entry name" value="SasC_Mrp_aggreg"/>
    <property type="match status" value="1"/>
</dbReference>
<feature type="region of interest" description="Disordered" evidence="7">
    <location>
        <begin position="1155"/>
        <end position="1175"/>
    </location>
</feature>
<feature type="coiled-coil region" evidence="6">
    <location>
        <begin position="2008"/>
        <end position="2046"/>
    </location>
</feature>
<evidence type="ECO:0000256" key="7">
    <source>
        <dbReference type="SAM" id="MobiDB-lite"/>
    </source>
</evidence>
<dbReference type="Pfam" id="PF00746">
    <property type="entry name" value="Gram_pos_anchor"/>
    <property type="match status" value="1"/>
</dbReference>
<evidence type="ECO:0000256" key="5">
    <source>
        <dbReference type="ARBA" id="ARBA00023088"/>
    </source>
</evidence>
<dbReference type="Pfam" id="PF07564">
    <property type="entry name" value="DUF1542"/>
    <property type="match status" value="24"/>
</dbReference>
<evidence type="ECO:0000256" key="1">
    <source>
        <dbReference type="ARBA" id="ARBA00004168"/>
    </source>
</evidence>
<comment type="subcellular location">
    <subcellularLocation>
        <location evidence="1">Secreted</location>
        <location evidence="1">Cell wall</location>
        <topology evidence="1">Peptidoglycan-anchor</topology>
    </subcellularLocation>
</comment>
<evidence type="ECO:0000256" key="6">
    <source>
        <dbReference type="SAM" id="Coils"/>
    </source>
</evidence>
<dbReference type="NCBIfam" id="TIGR01167">
    <property type="entry name" value="LPXTG_anchor"/>
    <property type="match status" value="1"/>
</dbReference>
<gene>
    <name evidence="10" type="ORF">AZE34_09995</name>
</gene>
<feature type="coiled-coil region" evidence="6">
    <location>
        <begin position="999"/>
        <end position="1034"/>
    </location>
</feature>
<evidence type="ECO:0000259" key="9">
    <source>
        <dbReference type="PROSITE" id="PS50847"/>
    </source>
</evidence>
<keyword evidence="4 8" id="KW-0732">Signal</keyword>
<feature type="coiled-coil region" evidence="6">
    <location>
        <begin position="2070"/>
        <end position="2123"/>
    </location>
</feature>
<feature type="chain" id="PRO_5019116060" description="Gram-positive cocci surface proteins LPxTG domain-containing protein" evidence="8">
    <location>
        <begin position="36"/>
        <end position="2597"/>
    </location>
</feature>
<reference evidence="10" key="1">
    <citation type="submission" date="2016-02" db="EMBL/GenBank/DDBJ databases">
        <title>Genomic sequence of a clinical Staphylococcus hominis isolate.</title>
        <authorList>
            <person name="McClure J.M."/>
            <person name="Zhang K."/>
        </authorList>
    </citation>
    <scope>NUCLEOTIDE SEQUENCE</scope>
    <source>
        <strain evidence="10">C34847</strain>
    </source>
</reference>
<feature type="coiled-coil region" evidence="6">
    <location>
        <begin position="1849"/>
        <end position="1892"/>
    </location>
</feature>
<feature type="coiled-coil region" evidence="6">
    <location>
        <begin position="1230"/>
        <end position="1265"/>
    </location>
</feature>
<feature type="compositionally biased region" description="Polar residues" evidence="7">
    <location>
        <begin position="149"/>
        <end position="165"/>
    </location>
</feature>
<dbReference type="RefSeq" id="WP_145437935.1">
    <property type="nucleotide sequence ID" value="NZ_CP014567.1"/>
</dbReference>
<keyword evidence="3" id="KW-0964">Secreted</keyword>
<feature type="compositionally biased region" description="Low complexity" evidence="7">
    <location>
        <begin position="102"/>
        <end position="115"/>
    </location>
</feature>
<evidence type="ECO:0000313" key="10">
    <source>
        <dbReference type="EMBL" id="AVI07051.1"/>
    </source>
</evidence>
<feature type="compositionally biased region" description="Polar residues" evidence="7">
    <location>
        <begin position="122"/>
        <end position="139"/>
    </location>
</feature>
<dbReference type="Pfam" id="PF04650">
    <property type="entry name" value="YSIRK_signal"/>
    <property type="match status" value="1"/>
</dbReference>
<dbReference type="PROSITE" id="PS50847">
    <property type="entry name" value="GRAM_POS_ANCHORING"/>
    <property type="match status" value="1"/>
</dbReference>
<dbReference type="NCBIfam" id="TIGR01168">
    <property type="entry name" value="YSIRK_signal"/>
    <property type="match status" value="1"/>
</dbReference>